<evidence type="ECO:0000256" key="5">
    <source>
        <dbReference type="SAM" id="Phobius"/>
    </source>
</evidence>
<dbReference type="EMBL" id="PDZR01000022">
    <property type="protein sequence ID" value="PNG24930.1"/>
    <property type="molecule type" value="Genomic_DNA"/>
</dbReference>
<feature type="transmembrane region" description="Helical" evidence="5">
    <location>
        <begin position="369"/>
        <end position="392"/>
    </location>
</feature>
<proteinExistence type="predicted"/>
<dbReference type="GO" id="GO:0046943">
    <property type="term" value="F:carboxylic acid transmembrane transporter activity"/>
    <property type="evidence" value="ECO:0007669"/>
    <property type="project" value="TreeGrafter"/>
</dbReference>
<accession>A0A2J7TDU5</accession>
<dbReference type="Proteomes" id="UP000236286">
    <property type="component" value="Unassembled WGS sequence"/>
</dbReference>
<dbReference type="PANTHER" id="PTHR23508">
    <property type="entry name" value="CARBOXYLIC ACID TRANSPORTER PROTEIN HOMOLOG"/>
    <property type="match status" value="1"/>
</dbReference>
<evidence type="ECO:0000259" key="6">
    <source>
        <dbReference type="PROSITE" id="PS50850"/>
    </source>
</evidence>
<dbReference type="PROSITE" id="PS50850">
    <property type="entry name" value="MFS"/>
    <property type="match status" value="1"/>
</dbReference>
<keyword evidence="4 5" id="KW-0472">Membrane</keyword>
<feature type="transmembrane region" description="Helical" evidence="5">
    <location>
        <begin position="335"/>
        <end position="357"/>
    </location>
</feature>
<organism evidence="7 8">
    <name type="scientific">Methylocella silvestris</name>
    <dbReference type="NCBI Taxonomy" id="199596"/>
    <lineage>
        <taxon>Bacteria</taxon>
        <taxon>Pseudomonadati</taxon>
        <taxon>Pseudomonadota</taxon>
        <taxon>Alphaproteobacteria</taxon>
        <taxon>Hyphomicrobiales</taxon>
        <taxon>Beijerinckiaceae</taxon>
        <taxon>Methylocella</taxon>
    </lineage>
</organism>
<feature type="transmembrane region" description="Helical" evidence="5">
    <location>
        <begin position="29"/>
        <end position="47"/>
    </location>
</feature>
<dbReference type="GO" id="GO:0005886">
    <property type="term" value="C:plasma membrane"/>
    <property type="evidence" value="ECO:0007669"/>
    <property type="project" value="TreeGrafter"/>
</dbReference>
<dbReference type="InterPro" id="IPR011701">
    <property type="entry name" value="MFS"/>
</dbReference>
<feature type="transmembrane region" description="Helical" evidence="5">
    <location>
        <begin position="101"/>
        <end position="121"/>
    </location>
</feature>
<dbReference type="Pfam" id="PF07690">
    <property type="entry name" value="MFS_1"/>
    <property type="match status" value="2"/>
</dbReference>
<dbReference type="Gene3D" id="1.20.1250.20">
    <property type="entry name" value="MFS general substrate transporter like domains"/>
    <property type="match status" value="1"/>
</dbReference>
<feature type="transmembrane region" description="Helical" evidence="5">
    <location>
        <begin position="127"/>
        <end position="145"/>
    </location>
</feature>
<dbReference type="PANTHER" id="PTHR23508:SF10">
    <property type="entry name" value="CARBOXYLIC ACID TRANSPORTER PROTEIN HOMOLOG"/>
    <property type="match status" value="1"/>
</dbReference>
<evidence type="ECO:0000313" key="7">
    <source>
        <dbReference type="EMBL" id="PNG24930.1"/>
    </source>
</evidence>
<feature type="transmembrane region" description="Helical" evidence="5">
    <location>
        <begin position="185"/>
        <end position="203"/>
    </location>
</feature>
<evidence type="ECO:0000256" key="3">
    <source>
        <dbReference type="ARBA" id="ARBA00022989"/>
    </source>
</evidence>
<feature type="transmembrane region" description="Helical" evidence="5">
    <location>
        <begin position="249"/>
        <end position="269"/>
    </location>
</feature>
<feature type="transmembrane region" description="Helical" evidence="5">
    <location>
        <begin position="67"/>
        <end position="89"/>
    </location>
</feature>
<sequence length="431" mass="46443">MPKTELHDHTIFDEGSKMATGQIIPFKQALLVAMAAGLGYGFDAYAVNIFGMLSPVIAKDLDISVKAIGVIGSLFLVGYTIGTIFFGYLADRVGRRNALRFSILLYGTTTVLGGFVSSVAAITGLRFLTGVGGAGELAVGAPYTAEMWPPKHRALGTGGIMFGLYSLGYIVAAIAALAIVPTWGWRWAFIFAAVPAGLVFWLRNVVQDSPRFREAQEEMEKIVAIEGKKHPRENIWAIPGAKKRIVIGWLLYVANCCGYWGITYFLTTFMVKKFGVTVTEAVFYAMLFYVAQFFLSFIGTGLSDVIGRRPAGILGAVIMIVCTVLATTATSLNVFLIYGGLMVGMLGWLWGVGDTYLSEFFRTSLRGTGFGIMVGGGRLVSIAAPFMIGWGITEFGPTGPFLATAGLWVLTIIGYLIGPETAGRELEDVQL</sequence>
<comment type="subcellular location">
    <subcellularLocation>
        <location evidence="1">Membrane</location>
        <topology evidence="1">Multi-pass membrane protein</topology>
    </subcellularLocation>
</comment>
<protein>
    <submittedName>
        <fullName evidence="7">MFS transporter</fullName>
    </submittedName>
</protein>
<dbReference type="CDD" id="cd17316">
    <property type="entry name" value="MFS_SV2_like"/>
    <property type="match status" value="1"/>
</dbReference>
<keyword evidence="3 5" id="KW-1133">Transmembrane helix</keyword>
<evidence type="ECO:0000256" key="2">
    <source>
        <dbReference type="ARBA" id="ARBA00022692"/>
    </source>
</evidence>
<feature type="transmembrane region" description="Helical" evidence="5">
    <location>
        <begin position="281"/>
        <end position="299"/>
    </location>
</feature>
<reference evidence="7 8" key="1">
    <citation type="submission" date="2017-10" db="EMBL/GenBank/DDBJ databases">
        <title>Genome announcement of Methylocella silvestris TVC from permafrost.</title>
        <authorList>
            <person name="Wang J."/>
            <person name="Geng K."/>
            <person name="Ul-Haque F."/>
            <person name="Crombie A.T."/>
            <person name="Street L.E."/>
            <person name="Wookey P.A."/>
            <person name="Murrell J.C."/>
            <person name="Pratscher J."/>
        </authorList>
    </citation>
    <scope>NUCLEOTIDE SEQUENCE [LARGE SCALE GENOMIC DNA]</scope>
    <source>
        <strain evidence="7 8">TVC</strain>
    </source>
</reference>
<dbReference type="InterPro" id="IPR020846">
    <property type="entry name" value="MFS_dom"/>
</dbReference>
<dbReference type="SUPFAM" id="SSF103473">
    <property type="entry name" value="MFS general substrate transporter"/>
    <property type="match status" value="1"/>
</dbReference>
<name>A0A2J7TDU5_METSI</name>
<gene>
    <name evidence="7" type="ORF">CR492_16410</name>
</gene>
<feature type="domain" description="Major facilitator superfamily (MFS) profile" evidence="6">
    <location>
        <begin position="29"/>
        <end position="423"/>
    </location>
</feature>
<comment type="caution">
    <text evidence="7">The sequence shown here is derived from an EMBL/GenBank/DDBJ whole genome shotgun (WGS) entry which is preliminary data.</text>
</comment>
<keyword evidence="2 5" id="KW-0812">Transmembrane</keyword>
<evidence type="ECO:0000256" key="4">
    <source>
        <dbReference type="ARBA" id="ARBA00023136"/>
    </source>
</evidence>
<feature type="transmembrane region" description="Helical" evidence="5">
    <location>
        <begin position="311"/>
        <end position="329"/>
    </location>
</feature>
<dbReference type="InterPro" id="IPR036259">
    <property type="entry name" value="MFS_trans_sf"/>
</dbReference>
<evidence type="ECO:0000313" key="8">
    <source>
        <dbReference type="Proteomes" id="UP000236286"/>
    </source>
</evidence>
<evidence type="ECO:0000256" key="1">
    <source>
        <dbReference type="ARBA" id="ARBA00004141"/>
    </source>
</evidence>
<dbReference type="OrthoDB" id="9784658at2"/>
<feature type="transmembrane region" description="Helical" evidence="5">
    <location>
        <begin position="157"/>
        <end position="179"/>
    </location>
</feature>
<feature type="transmembrane region" description="Helical" evidence="5">
    <location>
        <begin position="398"/>
        <end position="417"/>
    </location>
</feature>
<dbReference type="AlphaFoldDB" id="A0A2J7TDU5"/>